<accession>B1YDL4</accession>
<dbReference type="KEGG" id="tne:Tneu_0940"/>
<organism evidence="1 2">
    <name type="scientific">Pyrobaculum neutrophilum (strain DSM 2338 / JCM 9278 / NBRC 100436 / V24Sta)</name>
    <name type="common">Thermoproteus neutrophilus</name>
    <dbReference type="NCBI Taxonomy" id="444157"/>
    <lineage>
        <taxon>Archaea</taxon>
        <taxon>Thermoproteota</taxon>
        <taxon>Thermoprotei</taxon>
        <taxon>Thermoproteales</taxon>
        <taxon>Thermoproteaceae</taxon>
        <taxon>Pyrobaculum</taxon>
    </lineage>
</organism>
<dbReference type="GeneID" id="6164377"/>
<dbReference type="HOGENOM" id="CLU_1444722_0_0_2"/>
<evidence type="ECO:0000313" key="1">
    <source>
        <dbReference type="EMBL" id="ACB39877.1"/>
    </source>
</evidence>
<sequence length="187" mass="21547">MILVKTATYVFAALVALFKNESGSHYLVFIDPEGLDIHFSTIQTIVEATGGQCDLLILFNTSSINRTIGGEREDSLTKFFGGEEWRGRNAEELLDLYKEKLKRLYSDIRDAKPYVESIEIDDPDIGWRYDMILLTREGDYTDVWKDLKDRIEKHRPQDVEIAKKTLDGLQTRLDNWAGPLLHYLDTT</sequence>
<dbReference type="eggNOG" id="arCOG09174">
    <property type="taxonomic scope" value="Archaea"/>
</dbReference>
<dbReference type="RefSeq" id="WP_012350297.1">
    <property type="nucleotide sequence ID" value="NC_010525.1"/>
</dbReference>
<dbReference type="EMBL" id="CP001014">
    <property type="protein sequence ID" value="ACB39877.1"/>
    <property type="molecule type" value="Genomic_DNA"/>
</dbReference>
<gene>
    <name evidence="1" type="ordered locus">Tneu_0940</name>
</gene>
<proteinExistence type="predicted"/>
<dbReference type="Proteomes" id="UP000001694">
    <property type="component" value="Chromosome"/>
</dbReference>
<dbReference type="AlphaFoldDB" id="B1YDL4"/>
<reference evidence="1" key="1">
    <citation type="submission" date="2008-03" db="EMBL/GenBank/DDBJ databases">
        <title>Complete sequence of Thermoproteus neutrophilus V24Sta.</title>
        <authorList>
            <consortium name="US DOE Joint Genome Institute"/>
            <person name="Copeland A."/>
            <person name="Lucas S."/>
            <person name="Lapidus A."/>
            <person name="Glavina del Rio T."/>
            <person name="Dalin E."/>
            <person name="Tice H."/>
            <person name="Bruce D."/>
            <person name="Goodwin L."/>
            <person name="Pitluck S."/>
            <person name="Sims D."/>
            <person name="Brettin T."/>
            <person name="Detter J.C."/>
            <person name="Han C."/>
            <person name="Kuske C.R."/>
            <person name="Schmutz J."/>
            <person name="Larimer F."/>
            <person name="Land M."/>
            <person name="Hauser L."/>
            <person name="Kyrpides N."/>
            <person name="Mikhailova N."/>
            <person name="Biddle J.F."/>
            <person name="Zhang Z."/>
            <person name="Fitz-Gibbon S.T."/>
            <person name="Lowe T.M."/>
            <person name="Saltikov C."/>
            <person name="House C.H."/>
            <person name="Richardson P."/>
        </authorList>
    </citation>
    <scope>NUCLEOTIDE SEQUENCE [LARGE SCALE GENOMIC DNA]</scope>
    <source>
        <strain evidence="1">V24Sta</strain>
    </source>
</reference>
<name>B1YDL4_PYRNV</name>
<protein>
    <submittedName>
        <fullName evidence="1">Uncharacterized protein</fullName>
    </submittedName>
</protein>
<keyword evidence="2" id="KW-1185">Reference proteome</keyword>
<evidence type="ECO:0000313" key="2">
    <source>
        <dbReference type="Proteomes" id="UP000001694"/>
    </source>
</evidence>